<comment type="similarity">
    <text evidence="1">Belongs to the DeSI family.</text>
</comment>
<dbReference type="Pfam" id="PF05903">
    <property type="entry name" value="Peptidase_C97"/>
    <property type="match status" value="1"/>
</dbReference>
<dbReference type="EMBL" id="HBFQ01066208">
    <property type="protein sequence ID" value="CAD8872697.1"/>
    <property type="molecule type" value="Transcribed_RNA"/>
</dbReference>
<protein>
    <recommendedName>
        <fullName evidence="4">PPPDE domain-containing protein</fullName>
    </recommendedName>
</protein>
<evidence type="ECO:0000256" key="3">
    <source>
        <dbReference type="ARBA" id="ARBA00022801"/>
    </source>
</evidence>
<dbReference type="GO" id="GO:0006508">
    <property type="term" value="P:proteolysis"/>
    <property type="evidence" value="ECO:0007669"/>
    <property type="project" value="UniProtKB-KW"/>
</dbReference>
<keyword evidence="3" id="KW-0378">Hydrolase</keyword>
<dbReference type="InterPro" id="IPR042266">
    <property type="entry name" value="PPPDE_sf"/>
</dbReference>
<evidence type="ECO:0000256" key="2">
    <source>
        <dbReference type="ARBA" id="ARBA00022670"/>
    </source>
</evidence>
<reference evidence="5" key="1">
    <citation type="submission" date="2021-01" db="EMBL/GenBank/DDBJ databases">
        <authorList>
            <person name="Corre E."/>
            <person name="Pelletier E."/>
            <person name="Niang G."/>
            <person name="Scheremetjew M."/>
            <person name="Finn R."/>
            <person name="Kale V."/>
            <person name="Holt S."/>
            <person name="Cochrane G."/>
            <person name="Meng A."/>
            <person name="Brown T."/>
            <person name="Cohen L."/>
        </authorList>
    </citation>
    <scope>NUCLEOTIDE SEQUENCE</scope>
</reference>
<dbReference type="Gene3D" id="3.90.1720.30">
    <property type="entry name" value="PPPDE domains"/>
    <property type="match status" value="1"/>
</dbReference>
<dbReference type="PANTHER" id="PTHR12378">
    <property type="entry name" value="DESUMOYLATING ISOPEPTIDASE"/>
    <property type="match status" value="1"/>
</dbReference>
<dbReference type="InterPro" id="IPR008580">
    <property type="entry name" value="PPPDE_dom"/>
</dbReference>
<proteinExistence type="inferred from homology"/>
<name>A0A7S1B294_NOCSC</name>
<dbReference type="PANTHER" id="PTHR12378:SF9">
    <property type="entry name" value="OS06G0107000 PROTEIN"/>
    <property type="match status" value="1"/>
</dbReference>
<evidence type="ECO:0000259" key="4">
    <source>
        <dbReference type="PROSITE" id="PS51858"/>
    </source>
</evidence>
<dbReference type="GO" id="GO:0016579">
    <property type="term" value="P:protein deubiquitination"/>
    <property type="evidence" value="ECO:0007669"/>
    <property type="project" value="TreeGrafter"/>
</dbReference>
<gene>
    <name evidence="5" type="ORF">NSCI0253_LOCUS47054</name>
</gene>
<dbReference type="PROSITE" id="PS51858">
    <property type="entry name" value="PPPDE"/>
    <property type="match status" value="1"/>
</dbReference>
<sequence length="490" mass="53389">MEPLGETEDNSVYLNVYDLTPAVSIPNALLNNEVVRCLGAFHAAVEVYGQEFSFSRTVEPKDCGIFQSRKPRVNKRYVFRESVLLGETDIGHWEFWMLLRDELAPLWSGGSYHPLHNNCIHFCEVVLEVLGVNSVPGWVRGLHETGASLSKLTARVVQALGLPGDSGHPARALLCGVTPLAVPPSNLPTACRRSLASNSFDPDQDSGPDIGTYVLSDDESDTFCIDEDGCDSFASVQVDLDNLSVPCETACEACGGQPDSQGSFSLAKPDSCRLLQAELEVGSDNGLLIFLGDVIDDRRDGQDGGRYLPLRHLELELFYLGDITLDNALPLGGLEAMCQQECDPEAEVVYLGVVMDDRCSKGGTDCCSRGPAKVAKCDRELDWTLGEDCSEVVFLGEDFGRRTSLTVRVNRVHLGEEDMSSCRLMLSSWEDRDVGSLPLSEAAGTDLICLGLTEKNFCVNDVSDEASLLDFMQGPAARRQPKLHSEAVPQ</sequence>
<evidence type="ECO:0000313" key="5">
    <source>
        <dbReference type="EMBL" id="CAD8872697.1"/>
    </source>
</evidence>
<accession>A0A7S1B294</accession>
<keyword evidence="2" id="KW-0645">Protease</keyword>
<dbReference type="AlphaFoldDB" id="A0A7S1B294"/>
<dbReference type="SMART" id="SM01179">
    <property type="entry name" value="DUF862"/>
    <property type="match status" value="1"/>
</dbReference>
<evidence type="ECO:0000256" key="1">
    <source>
        <dbReference type="ARBA" id="ARBA00008140"/>
    </source>
</evidence>
<dbReference type="GO" id="GO:0101005">
    <property type="term" value="F:deubiquitinase activity"/>
    <property type="evidence" value="ECO:0007669"/>
    <property type="project" value="TreeGrafter"/>
</dbReference>
<feature type="domain" description="PPPDE" evidence="4">
    <location>
        <begin position="10"/>
        <end position="153"/>
    </location>
</feature>
<organism evidence="5">
    <name type="scientific">Noctiluca scintillans</name>
    <name type="common">Sea sparkle</name>
    <name type="synonym">Red tide dinoflagellate</name>
    <dbReference type="NCBI Taxonomy" id="2966"/>
    <lineage>
        <taxon>Eukaryota</taxon>
        <taxon>Sar</taxon>
        <taxon>Alveolata</taxon>
        <taxon>Dinophyceae</taxon>
        <taxon>Noctilucales</taxon>
        <taxon>Noctilucaceae</taxon>
        <taxon>Noctiluca</taxon>
    </lineage>
</organism>